<proteinExistence type="predicted"/>
<sequence>MAPAEIQDLLTYLQKLEHGWNFDPHVKDIVHRIKLKIDILISQWKIEHEISVQQNVIQEYQQSAGTGSLHLPGDGYWESSLAAAKLVIPDTEKLRFINPEMKEMYSTVFEFSRSFADENENDKEVVVSFINLTLENLKDILSSKAGILVPVKPHILSLQEELRFLRNFLSFLSQFAIEKYLHRQDLYGFAEAVAVNTAFLLLFLRVDKKMSQAMEYRIKVEVLELVDRLKPLQQPNLGEIYLGALEGINRGLLNLPVIDYECILRFFDSLVDNLMELLKVAYLEPAVMDQIKNLHEEVSSLRFYLMDLPLHDSNEILDSFMFKIQELTVQLGCFFYSCICKKNHLLTLSIGGLLEKIEQVKNEPDHLIIPRSWQSNFPKTNALGYIDFIIKNLEERPSISAPIDDRLRSQFNTVYEGLVAVRDDFRELSKLQNDNEKLKAALERYRDVAYQTEYLIDSSLCGVVSFWYQRMGLINLGKEIRHVKEEVKAILMDHSIGNNPSLLSLKTNARDIDTVLVLSSEKEVQKVNHQDDSQLVGLEDEVEKIRYQITGGPENLTILSIVGMPGLGKSTLANSLYRDPSVTIHFHARAWCTVSQTYNKETLLLEIFDQVQPKAEDGKKKDESPEQQVYKSLRGRKYLVIMDDIWDIGAWDDLRPSFPNDNNGSRIIFTTRNQNIAVRANCVCHPLRLLSEEESLKLLLLKVFKEEITCPSELLQVGKRIAENCKGLPLTVVLTAGLLRITERTKESWEHFTNVVISHEIDFPREQQLGILELSYRHLPDHLRPCFLYFGAFPEDAEIPAWKLVRLWIAEGFVLPKVASGSNFSPENEAKGYLNDLIDRSLVMIGKRSYNGGVKTCRIHDLLRDFCTDKAQEENFLLKIIKSGASLSTLTDHQLQEQFRLCIHSNTLRIPGVRMGHFESRIRSLWFSQSDNLHLNNNADSIRGTAVRGMASTRLFSPPSTSRFVYHKMLKGADILFKFRLVKVLDLGNLSIVNQGCLDIILQLVHLRYLSILGFIKTIPREIENLKNLETLVLKLKGENGYISFPETIWNMVNLKHIQVNPGVTFSHDAVTFENCCSKLEGLTWLSTLFVRNYEELEKIVRKLPNLKKLKWISLYFSWEDSSWRHRDLSSVPDSFQQLEELSSFKHCIVFPGLRKLSVSYNQLSWDEISEIGRLPNLEVLKLWKVDVYGEQWDMKEGEFKKLKFLKLERFYIRIWNASAESLPCLEKLVLRVCYDLEEIPFGFGDIPFLRTIEVTYCNIYVEDSAKQIRDQQYEMGNDHFKLYLSENQRGIGDLDG</sequence>
<name>A0ACC0AEM4_CATRO</name>
<evidence type="ECO:0000313" key="1">
    <source>
        <dbReference type="EMBL" id="KAI5659171.1"/>
    </source>
</evidence>
<organism evidence="1 2">
    <name type="scientific">Catharanthus roseus</name>
    <name type="common">Madagascar periwinkle</name>
    <name type="synonym">Vinca rosea</name>
    <dbReference type="NCBI Taxonomy" id="4058"/>
    <lineage>
        <taxon>Eukaryota</taxon>
        <taxon>Viridiplantae</taxon>
        <taxon>Streptophyta</taxon>
        <taxon>Embryophyta</taxon>
        <taxon>Tracheophyta</taxon>
        <taxon>Spermatophyta</taxon>
        <taxon>Magnoliopsida</taxon>
        <taxon>eudicotyledons</taxon>
        <taxon>Gunneridae</taxon>
        <taxon>Pentapetalae</taxon>
        <taxon>asterids</taxon>
        <taxon>lamiids</taxon>
        <taxon>Gentianales</taxon>
        <taxon>Apocynaceae</taxon>
        <taxon>Rauvolfioideae</taxon>
        <taxon>Vinceae</taxon>
        <taxon>Catharanthinae</taxon>
        <taxon>Catharanthus</taxon>
    </lineage>
</organism>
<keyword evidence="2" id="KW-1185">Reference proteome</keyword>
<dbReference type="Proteomes" id="UP001060085">
    <property type="component" value="Linkage Group LG06"/>
</dbReference>
<comment type="caution">
    <text evidence="1">The sequence shown here is derived from an EMBL/GenBank/DDBJ whole genome shotgun (WGS) entry which is preliminary data.</text>
</comment>
<reference evidence="2" key="1">
    <citation type="journal article" date="2023" name="Nat. Plants">
        <title>Single-cell RNA sequencing provides a high-resolution roadmap for understanding the multicellular compartmentation of specialized metabolism.</title>
        <authorList>
            <person name="Sun S."/>
            <person name="Shen X."/>
            <person name="Li Y."/>
            <person name="Li Y."/>
            <person name="Wang S."/>
            <person name="Li R."/>
            <person name="Zhang H."/>
            <person name="Shen G."/>
            <person name="Guo B."/>
            <person name="Wei J."/>
            <person name="Xu J."/>
            <person name="St-Pierre B."/>
            <person name="Chen S."/>
            <person name="Sun C."/>
        </authorList>
    </citation>
    <scope>NUCLEOTIDE SEQUENCE [LARGE SCALE GENOMIC DNA]</scope>
</reference>
<dbReference type="EMBL" id="CM044706">
    <property type="protein sequence ID" value="KAI5659171.1"/>
    <property type="molecule type" value="Genomic_DNA"/>
</dbReference>
<accession>A0ACC0AEM4</accession>
<protein>
    <submittedName>
        <fullName evidence="1">Uncharacterized protein</fullName>
    </submittedName>
</protein>
<gene>
    <name evidence="1" type="ORF">M9H77_27964</name>
</gene>
<evidence type="ECO:0000313" key="2">
    <source>
        <dbReference type="Proteomes" id="UP001060085"/>
    </source>
</evidence>